<reference evidence="6 7" key="1">
    <citation type="submission" date="2016-07" db="EMBL/GenBank/DDBJ databases">
        <title>Characterization of isolates of Eisenbergiella tayi derived from blood cultures, using whole genome sequencing.</title>
        <authorList>
            <person name="Burdz T."/>
            <person name="Wiebe D."/>
            <person name="Huynh C."/>
            <person name="Bernard K."/>
        </authorList>
    </citation>
    <scope>NUCLEOTIDE SEQUENCE [LARGE SCALE GENOMIC DNA]</scope>
    <source>
        <strain evidence="6 7">NML 110608</strain>
    </source>
</reference>
<evidence type="ECO:0000256" key="1">
    <source>
        <dbReference type="ARBA" id="ARBA00004196"/>
    </source>
</evidence>
<comment type="subcellular location">
    <subcellularLocation>
        <location evidence="1">Cell envelope</location>
    </subcellularLocation>
</comment>
<dbReference type="AlphaFoldDB" id="A0A1E3A4Y0"/>
<feature type="chain" id="PRO_5039618588" evidence="5">
    <location>
        <begin position="23"/>
        <end position="439"/>
    </location>
</feature>
<name>A0A1E3A4Y0_9FIRM</name>
<accession>A0A1E3A4Y0</accession>
<organism evidence="6 7">
    <name type="scientific">Eisenbergiella tayi</name>
    <dbReference type="NCBI Taxonomy" id="1432052"/>
    <lineage>
        <taxon>Bacteria</taxon>
        <taxon>Bacillati</taxon>
        <taxon>Bacillota</taxon>
        <taxon>Clostridia</taxon>
        <taxon>Lachnospirales</taxon>
        <taxon>Lachnospiraceae</taxon>
        <taxon>Eisenbergiella</taxon>
    </lineage>
</organism>
<dbReference type="EMBL" id="MCGH01000003">
    <property type="protein sequence ID" value="ODM03451.1"/>
    <property type="molecule type" value="Genomic_DNA"/>
</dbReference>
<dbReference type="InterPro" id="IPR050490">
    <property type="entry name" value="Bact_solute-bd_prot1"/>
</dbReference>
<dbReference type="Pfam" id="PF13416">
    <property type="entry name" value="SBP_bac_8"/>
    <property type="match status" value="1"/>
</dbReference>
<proteinExistence type="inferred from homology"/>
<protein>
    <submittedName>
        <fullName evidence="6">Bacterial extracellular solute-binding protein</fullName>
    </submittedName>
</protein>
<comment type="caution">
    <text evidence="6">The sequence shown here is derived from an EMBL/GenBank/DDBJ whole genome shotgun (WGS) entry which is preliminary data.</text>
</comment>
<dbReference type="PANTHER" id="PTHR43649:SF31">
    <property type="entry name" value="SN-GLYCEROL-3-PHOSPHATE-BINDING PERIPLASMIC PROTEIN UGPB"/>
    <property type="match status" value="1"/>
</dbReference>
<keyword evidence="3" id="KW-0813">Transport</keyword>
<dbReference type="GO" id="GO:0030313">
    <property type="term" value="C:cell envelope"/>
    <property type="evidence" value="ECO:0007669"/>
    <property type="project" value="UniProtKB-SubCell"/>
</dbReference>
<dbReference type="Proteomes" id="UP000094067">
    <property type="component" value="Unassembled WGS sequence"/>
</dbReference>
<gene>
    <name evidence="6" type="ORF">BEI61_04247</name>
</gene>
<comment type="similarity">
    <text evidence="2">Belongs to the bacterial solute-binding protein 1 family.</text>
</comment>
<keyword evidence="4 5" id="KW-0732">Signal</keyword>
<sequence length="439" mass="48863">MGERKGIYQGMLCKILLLSAAAAVLVGCGRQEEPEVTELTFIHGWGGTVKTHSTMQEIYRAFDEENPDIVLNYQPSSDSNIAVEQANNMLAIDKMPDIVSTNGQSYYVQNAVKRGMALDLLPYIEADEAFIRSIHPSVLETWTEENGGLYTVPDALEVMGYWYNAEYFREAGIVDEKGNARPPQTWEEFREAFTKLDAWGKDRVNEPGEGRVDTCALENVQVAENLFLAVLAGKGPEGLQMAGALPDTFDTPVFRDAIREFSWIFSHSVSAESLDDAREYFREGRTAVYFNGIWECEEFKGCAAEADIAYANYPTESGESLSYISPSSGYVLFDSYDEKKKEASIRFLKYMLSEEVQLKLALETGQAPSNPNVDLAVIREEYPLLGNALEQAHAADIQIKTITSVWNSGIMETIGADIRRACMEEEALDSLISTLDKGL</sequence>
<dbReference type="RefSeq" id="WP_069153911.1">
    <property type="nucleotide sequence ID" value="NZ_MCGH01000003.1"/>
</dbReference>
<dbReference type="InterPro" id="IPR006059">
    <property type="entry name" value="SBP"/>
</dbReference>
<dbReference type="Gene3D" id="3.40.190.10">
    <property type="entry name" value="Periplasmic binding protein-like II"/>
    <property type="match status" value="2"/>
</dbReference>
<dbReference type="PATRIC" id="fig|1432052.4.peg.4711"/>
<evidence type="ECO:0000256" key="4">
    <source>
        <dbReference type="ARBA" id="ARBA00022729"/>
    </source>
</evidence>
<feature type="signal peptide" evidence="5">
    <location>
        <begin position="1"/>
        <end position="22"/>
    </location>
</feature>
<evidence type="ECO:0000256" key="3">
    <source>
        <dbReference type="ARBA" id="ARBA00022448"/>
    </source>
</evidence>
<evidence type="ECO:0000313" key="6">
    <source>
        <dbReference type="EMBL" id="ODM03451.1"/>
    </source>
</evidence>
<evidence type="ECO:0000256" key="5">
    <source>
        <dbReference type="SAM" id="SignalP"/>
    </source>
</evidence>
<dbReference type="PROSITE" id="PS51257">
    <property type="entry name" value="PROKAR_LIPOPROTEIN"/>
    <property type="match status" value="1"/>
</dbReference>
<evidence type="ECO:0000256" key="2">
    <source>
        <dbReference type="ARBA" id="ARBA00008520"/>
    </source>
</evidence>
<evidence type="ECO:0000313" key="7">
    <source>
        <dbReference type="Proteomes" id="UP000094067"/>
    </source>
</evidence>
<dbReference type="PANTHER" id="PTHR43649">
    <property type="entry name" value="ARABINOSE-BINDING PROTEIN-RELATED"/>
    <property type="match status" value="1"/>
</dbReference>
<dbReference type="SUPFAM" id="SSF53850">
    <property type="entry name" value="Periplasmic binding protein-like II"/>
    <property type="match status" value="1"/>
</dbReference>